<evidence type="ECO:0000313" key="2">
    <source>
        <dbReference type="Proteomes" id="UP000799118"/>
    </source>
</evidence>
<gene>
    <name evidence="1" type="ORF">BT96DRAFT_795010</name>
</gene>
<dbReference type="Proteomes" id="UP000799118">
    <property type="component" value="Unassembled WGS sequence"/>
</dbReference>
<dbReference type="OrthoDB" id="3023006at2759"/>
<sequence length="137" mass="15639">ELEHCEKQIEALESRRQSLRSYTARLRSMLSPFRKVPDEILRRILNGCWDMNHFTLTCKDEETSGDIRDTPALTLSSVCSRWRRNALSMPSLWSGISLACQPMSGTDGYEEKLPFILDVFLSRALPHPLTIAIDVAE</sequence>
<keyword evidence="2" id="KW-1185">Reference proteome</keyword>
<feature type="non-terminal residue" evidence="1">
    <location>
        <position position="137"/>
    </location>
</feature>
<accession>A0A6A4IF18</accession>
<proteinExistence type="predicted"/>
<evidence type="ECO:0000313" key="1">
    <source>
        <dbReference type="EMBL" id="KAE9407394.1"/>
    </source>
</evidence>
<dbReference type="EMBL" id="ML769396">
    <property type="protein sequence ID" value="KAE9407394.1"/>
    <property type="molecule type" value="Genomic_DNA"/>
</dbReference>
<dbReference type="Gene3D" id="1.20.1280.50">
    <property type="match status" value="1"/>
</dbReference>
<dbReference type="AlphaFoldDB" id="A0A6A4IF18"/>
<protein>
    <submittedName>
        <fullName evidence="1">Uncharacterized protein</fullName>
    </submittedName>
</protein>
<organism evidence="1 2">
    <name type="scientific">Gymnopus androsaceus JB14</name>
    <dbReference type="NCBI Taxonomy" id="1447944"/>
    <lineage>
        <taxon>Eukaryota</taxon>
        <taxon>Fungi</taxon>
        <taxon>Dikarya</taxon>
        <taxon>Basidiomycota</taxon>
        <taxon>Agaricomycotina</taxon>
        <taxon>Agaricomycetes</taxon>
        <taxon>Agaricomycetidae</taxon>
        <taxon>Agaricales</taxon>
        <taxon>Marasmiineae</taxon>
        <taxon>Omphalotaceae</taxon>
        <taxon>Gymnopus</taxon>
    </lineage>
</organism>
<name>A0A6A4IF18_9AGAR</name>
<reference evidence="1" key="1">
    <citation type="journal article" date="2019" name="Environ. Microbiol.">
        <title>Fungal ecological strategies reflected in gene transcription - a case study of two litter decomposers.</title>
        <authorList>
            <person name="Barbi F."/>
            <person name="Kohler A."/>
            <person name="Barry K."/>
            <person name="Baskaran P."/>
            <person name="Daum C."/>
            <person name="Fauchery L."/>
            <person name="Ihrmark K."/>
            <person name="Kuo A."/>
            <person name="LaButti K."/>
            <person name="Lipzen A."/>
            <person name="Morin E."/>
            <person name="Grigoriev I.V."/>
            <person name="Henrissat B."/>
            <person name="Lindahl B."/>
            <person name="Martin F."/>
        </authorList>
    </citation>
    <scope>NUCLEOTIDE SEQUENCE</scope>
    <source>
        <strain evidence="1">JB14</strain>
    </source>
</reference>
<feature type="non-terminal residue" evidence="1">
    <location>
        <position position="1"/>
    </location>
</feature>